<evidence type="ECO:0000256" key="1">
    <source>
        <dbReference type="PROSITE-ProRule" id="PRU00339"/>
    </source>
</evidence>
<evidence type="ECO:0000313" key="2">
    <source>
        <dbReference type="EMBL" id="TQW15013.1"/>
    </source>
</evidence>
<dbReference type="Proteomes" id="UP000316012">
    <property type="component" value="Unassembled WGS sequence"/>
</dbReference>
<dbReference type="SUPFAM" id="SSF48452">
    <property type="entry name" value="TPR-like"/>
    <property type="match status" value="1"/>
</dbReference>
<comment type="caution">
    <text evidence="2">The sequence shown here is derived from an EMBL/GenBank/DDBJ whole genome shotgun (WGS) entry which is preliminary data.</text>
</comment>
<dbReference type="InterPro" id="IPR011990">
    <property type="entry name" value="TPR-like_helical_dom_sf"/>
</dbReference>
<feature type="repeat" description="TPR" evidence="1">
    <location>
        <begin position="151"/>
        <end position="184"/>
    </location>
</feature>
<dbReference type="EMBL" id="SRMD01000086">
    <property type="protein sequence ID" value="TQW15013.1"/>
    <property type="molecule type" value="Genomic_DNA"/>
</dbReference>
<keyword evidence="1" id="KW-0802">TPR repeat</keyword>
<dbReference type="Gene3D" id="1.25.40.10">
    <property type="entry name" value="Tetratricopeptide repeat domain"/>
    <property type="match status" value="1"/>
</dbReference>
<keyword evidence="3" id="KW-1185">Reference proteome</keyword>
<dbReference type="PROSITE" id="PS50005">
    <property type="entry name" value="TPR"/>
    <property type="match status" value="1"/>
</dbReference>
<evidence type="ECO:0008006" key="4">
    <source>
        <dbReference type="Google" id="ProtNLM"/>
    </source>
</evidence>
<dbReference type="InterPro" id="IPR019734">
    <property type="entry name" value="TPR_rpt"/>
</dbReference>
<evidence type="ECO:0000313" key="3">
    <source>
        <dbReference type="Proteomes" id="UP000316012"/>
    </source>
</evidence>
<sequence length="255" mass="29771">MKLFRKKSFSKSLSARLSAAPKRKLKKALIPGYGQKGMGWLHPRKKLYNKVYNSTTIDPVKLFKSARKNSTVKTIRRDGRYVEKDELEPSDYPGHFSVSATIDESTGKITNNETGHPCSPQEQIDKANNSYSISISPHWQYDYADELKDYIQPRYRLGILLYKMGEWDKAEKQWLKLIYLYPKAVKKLGVLYRKEKRYKDVMMDNYQAALSGTIPAFYPNDTLPTFEKAQDDYEKHKNKDQSKLDIKIFDSFRKN</sequence>
<gene>
    <name evidence="2" type="ORF">FIPPAONL_01224</name>
</gene>
<accession>A0ABY3BD09</accession>
<name>A0ABY3BD09_LACGS</name>
<organism evidence="2 3">
    <name type="scientific">Lactobacillus gasseri</name>
    <dbReference type="NCBI Taxonomy" id="1596"/>
    <lineage>
        <taxon>Bacteria</taxon>
        <taxon>Bacillati</taxon>
        <taxon>Bacillota</taxon>
        <taxon>Bacilli</taxon>
        <taxon>Lactobacillales</taxon>
        <taxon>Lactobacillaceae</taxon>
        <taxon>Lactobacillus</taxon>
    </lineage>
</organism>
<reference evidence="2 3" key="1">
    <citation type="submission" date="2019-04" db="EMBL/GenBank/DDBJ databases">
        <title>Lactobacillus gasseri 7171 assembly.</title>
        <authorList>
            <person name="Joris B.R."/>
            <person name="Giguere D."/>
        </authorList>
    </citation>
    <scope>NUCLEOTIDE SEQUENCE [LARGE SCALE GENOMIC DNA]</scope>
    <source>
        <strain evidence="2 3">7171</strain>
    </source>
</reference>
<proteinExistence type="predicted"/>
<dbReference type="RefSeq" id="WP_101885305.1">
    <property type="nucleotide sequence ID" value="NZ_PKKB01000003.1"/>
</dbReference>
<protein>
    <recommendedName>
        <fullName evidence="4">Tetratricopeptide repeat protein</fullName>
    </recommendedName>
</protein>